<dbReference type="Proteomes" id="UP000019277">
    <property type="component" value="Unassembled WGS sequence"/>
</dbReference>
<protein>
    <submittedName>
        <fullName evidence="2">Uncharacterized protein</fullName>
    </submittedName>
</protein>
<dbReference type="AlphaFoldDB" id="W7INK9"/>
<dbReference type="EMBL" id="AYXG01000097">
    <property type="protein sequence ID" value="EWC61983.1"/>
    <property type="molecule type" value="Genomic_DNA"/>
</dbReference>
<evidence type="ECO:0000313" key="2">
    <source>
        <dbReference type="EMBL" id="EWC61983.1"/>
    </source>
</evidence>
<evidence type="ECO:0000313" key="3">
    <source>
        <dbReference type="Proteomes" id="UP000019277"/>
    </source>
</evidence>
<name>W7INK9_9PSEU</name>
<gene>
    <name evidence="2" type="ORF">UO65_2694</name>
</gene>
<dbReference type="STRING" id="909613.UO65_2694"/>
<accession>W7INK9</accession>
<organism evidence="2 3">
    <name type="scientific">Actinokineospora spheciospongiae</name>
    <dbReference type="NCBI Taxonomy" id="909613"/>
    <lineage>
        <taxon>Bacteria</taxon>
        <taxon>Bacillati</taxon>
        <taxon>Actinomycetota</taxon>
        <taxon>Actinomycetes</taxon>
        <taxon>Pseudonocardiales</taxon>
        <taxon>Pseudonocardiaceae</taxon>
        <taxon>Actinokineospora</taxon>
    </lineage>
</organism>
<keyword evidence="3" id="KW-1185">Reference proteome</keyword>
<sequence>MDAHRDVSSPSVGCGGQCRRPSGARVPVFAPAPVFPGRVWCA</sequence>
<comment type="caution">
    <text evidence="2">The sequence shown here is derived from an EMBL/GenBank/DDBJ whole genome shotgun (WGS) entry which is preliminary data.</text>
</comment>
<feature type="region of interest" description="Disordered" evidence="1">
    <location>
        <begin position="1"/>
        <end position="23"/>
    </location>
</feature>
<proteinExistence type="predicted"/>
<evidence type="ECO:0000256" key="1">
    <source>
        <dbReference type="SAM" id="MobiDB-lite"/>
    </source>
</evidence>
<reference evidence="2 3" key="1">
    <citation type="journal article" date="2014" name="Genome Announc.">
        <title>Draft Genome Sequence of the Antitrypanosomally Active Sponge-Associated Bacterium Actinokineospora sp. Strain EG49.</title>
        <authorList>
            <person name="Harjes J."/>
            <person name="Ryu T."/>
            <person name="Abdelmohsen U.R."/>
            <person name="Moitinho-Silva L."/>
            <person name="Horn H."/>
            <person name="Ravasi T."/>
            <person name="Hentschel U."/>
        </authorList>
    </citation>
    <scope>NUCLEOTIDE SEQUENCE [LARGE SCALE GENOMIC DNA]</scope>
    <source>
        <strain evidence="2 3">EG49</strain>
    </source>
</reference>